<comment type="caution">
    <text evidence="6">Lacks conserved residue(s) required for the propagation of feature annotation.</text>
</comment>
<dbReference type="GO" id="GO:0005524">
    <property type="term" value="F:ATP binding"/>
    <property type="evidence" value="ECO:0007669"/>
    <property type="project" value="InterPro"/>
</dbReference>
<organism evidence="8">
    <name type="scientific">Candidatus Fermentithermobacillus carboniphilus</name>
    <dbReference type="NCBI Taxonomy" id="3085328"/>
    <lineage>
        <taxon>Bacteria</taxon>
        <taxon>Bacillati</taxon>
        <taxon>Bacillota</taxon>
        <taxon>Candidatus Fermentithermobacillia</taxon>
        <taxon>Candidatus Fermentithermobacillales</taxon>
        <taxon>Candidatus Fermentithermobacillaceae</taxon>
        <taxon>Candidatus Fermentithermobacillus</taxon>
    </lineage>
</organism>
<dbReference type="GO" id="GO:0005737">
    <property type="term" value="C:cytoplasm"/>
    <property type="evidence" value="ECO:0007669"/>
    <property type="project" value="UniProtKB-SubCell"/>
</dbReference>
<protein>
    <recommendedName>
        <fullName evidence="6">Holliday junction branch migration complex subunit RuvA</fullName>
    </recommendedName>
</protein>
<dbReference type="InterPro" id="IPR003583">
    <property type="entry name" value="Hlx-hairpin-Hlx_DNA-bd_motif"/>
</dbReference>
<evidence type="ECO:0000256" key="3">
    <source>
        <dbReference type="ARBA" id="ARBA00023125"/>
    </source>
</evidence>
<feature type="domain" description="Helix-hairpin-helix DNA-binding motif class 1" evidence="7">
    <location>
        <begin position="107"/>
        <end position="126"/>
    </location>
</feature>
<dbReference type="Pfam" id="PF14520">
    <property type="entry name" value="HHH_5"/>
    <property type="match status" value="1"/>
</dbReference>
<name>A0AAT9LBM6_9FIRM</name>
<reference evidence="8" key="1">
    <citation type="submission" date="2020-10" db="EMBL/GenBank/DDBJ databases">
        <authorList>
            <person name="Kadnikov V."/>
            <person name="Beletsky A.V."/>
            <person name="Mardanov A.V."/>
            <person name="Karnachuk O.V."/>
            <person name="Ravin N.V."/>
        </authorList>
    </citation>
    <scope>NUCLEOTIDE SEQUENCE</scope>
    <source>
        <strain evidence="8">Bu02</strain>
    </source>
</reference>
<proteinExistence type="inferred from homology"/>
<dbReference type="SUPFAM" id="SSF50249">
    <property type="entry name" value="Nucleic acid-binding proteins"/>
    <property type="match status" value="1"/>
</dbReference>
<evidence type="ECO:0000313" key="8">
    <source>
        <dbReference type="EMBL" id="QUL98485.1"/>
    </source>
</evidence>
<dbReference type="SUPFAM" id="SSF47781">
    <property type="entry name" value="RuvA domain 2-like"/>
    <property type="match status" value="1"/>
</dbReference>
<comment type="subunit">
    <text evidence="6">Homotetramer. Forms an RuvA(8)-RuvB(12)-Holliday junction (HJ) complex. HJ DNA is sandwiched between 2 RuvA tetramers; dsDNA enters through RuvA and exits via RuvB. An RuvB hexamer assembles on each DNA strand where it exits the tetramer. Each RuvB hexamer is contacted by two RuvA subunits (via domain III) on 2 adjacent RuvB subunits; this complex drives branch migration. In the full resolvosome a probable DNA-RuvA(4)-RuvB(12)-RuvC(2) complex forms which resolves the HJ.</text>
</comment>
<dbReference type="NCBIfam" id="TIGR00084">
    <property type="entry name" value="ruvA"/>
    <property type="match status" value="1"/>
</dbReference>
<dbReference type="GO" id="GO:0006310">
    <property type="term" value="P:DNA recombination"/>
    <property type="evidence" value="ECO:0007669"/>
    <property type="project" value="UniProtKB-UniRule"/>
</dbReference>
<dbReference type="HAMAP" id="MF_00031">
    <property type="entry name" value="DNA_HJ_migration_RuvA"/>
    <property type="match status" value="1"/>
</dbReference>
<feature type="domain" description="Helix-hairpin-helix DNA-binding motif class 1" evidence="7">
    <location>
        <begin position="72"/>
        <end position="91"/>
    </location>
</feature>
<comment type="subcellular location">
    <subcellularLocation>
        <location evidence="6">Cytoplasm</location>
    </subcellularLocation>
</comment>
<dbReference type="Gene3D" id="1.10.8.10">
    <property type="entry name" value="DNA helicase RuvA subunit, C-terminal domain"/>
    <property type="match status" value="1"/>
</dbReference>
<dbReference type="InterPro" id="IPR000085">
    <property type="entry name" value="RuvA"/>
</dbReference>
<dbReference type="SMART" id="SM00278">
    <property type="entry name" value="HhH1"/>
    <property type="match status" value="2"/>
</dbReference>
<dbReference type="GO" id="GO:0009379">
    <property type="term" value="C:Holliday junction helicase complex"/>
    <property type="evidence" value="ECO:0007669"/>
    <property type="project" value="InterPro"/>
</dbReference>
<keyword evidence="5 6" id="KW-0234">DNA repair</keyword>
<evidence type="ECO:0000256" key="1">
    <source>
        <dbReference type="ARBA" id="ARBA00022490"/>
    </source>
</evidence>
<evidence type="ECO:0000256" key="5">
    <source>
        <dbReference type="ARBA" id="ARBA00023204"/>
    </source>
</evidence>
<dbReference type="Gene3D" id="2.40.50.140">
    <property type="entry name" value="Nucleic acid-binding proteins"/>
    <property type="match status" value="1"/>
</dbReference>
<comment type="domain">
    <text evidence="6">Has three domains with a flexible linker between the domains II and III and assumes an 'L' shape. Domain III is highly mobile and contacts RuvB.</text>
</comment>
<sequence>MITEIRGTIVSAGKDTVTIMVGGVGIEVHVSPTLGSLLSGKKEAHLYTRLLVREDGLFIYGFQNREERAIFDLLLTVKGIGPKTAMGVLSAIPVQEFYRAVVSSDEKVLSGLPGIGRKTAGRIILELRDRIGLPPEKGKEKTSSAGSIVEEACEALAALGYSREEARGAVERALGETGASDLELLLREALRKLARI</sequence>
<dbReference type="InterPro" id="IPR011114">
    <property type="entry name" value="RuvA_C"/>
</dbReference>
<dbReference type="GO" id="GO:0000400">
    <property type="term" value="F:four-way junction DNA binding"/>
    <property type="evidence" value="ECO:0007669"/>
    <property type="project" value="UniProtKB-UniRule"/>
</dbReference>
<dbReference type="Pfam" id="PF01330">
    <property type="entry name" value="RuvA_N"/>
    <property type="match status" value="1"/>
</dbReference>
<keyword evidence="4 6" id="KW-0233">DNA recombination</keyword>
<comment type="similarity">
    <text evidence="6">Belongs to the RuvA family.</text>
</comment>
<gene>
    <name evidence="6 8" type="primary">ruvA</name>
    <name evidence="8" type="ORF">IMF26_10840</name>
</gene>
<evidence type="ECO:0000259" key="7">
    <source>
        <dbReference type="SMART" id="SM00278"/>
    </source>
</evidence>
<keyword evidence="3 6" id="KW-0238">DNA-binding</keyword>
<dbReference type="GO" id="GO:0009378">
    <property type="term" value="F:four-way junction helicase activity"/>
    <property type="evidence" value="ECO:0007669"/>
    <property type="project" value="InterPro"/>
</dbReference>
<dbReference type="AlphaFoldDB" id="A0AAT9LBM6"/>
<dbReference type="Gene3D" id="1.10.150.20">
    <property type="entry name" value="5' to 3' exonuclease, C-terminal subdomain"/>
    <property type="match status" value="1"/>
</dbReference>
<keyword evidence="2 6" id="KW-0227">DNA damage</keyword>
<reference evidence="8" key="2">
    <citation type="journal article" date="2023" name="Biology">
        <title>Prokaryotic Life Associated with Coal-Fire Gas Vents Revealed by Metagenomics.</title>
        <authorList>
            <person name="Kadnikov V.V."/>
            <person name="Mardanov A.V."/>
            <person name="Beletsky A.V."/>
            <person name="Karnachuk O.V."/>
            <person name="Ravin N.V."/>
        </authorList>
    </citation>
    <scope>NUCLEOTIDE SEQUENCE</scope>
    <source>
        <strain evidence="8">Bu02</strain>
    </source>
</reference>
<dbReference type="CDD" id="cd14332">
    <property type="entry name" value="UBA_RuvA_C"/>
    <property type="match status" value="1"/>
</dbReference>
<feature type="region of interest" description="Domain III" evidence="6">
    <location>
        <begin position="143"/>
        <end position="196"/>
    </location>
</feature>
<dbReference type="GO" id="GO:0048476">
    <property type="term" value="C:Holliday junction resolvase complex"/>
    <property type="evidence" value="ECO:0007669"/>
    <property type="project" value="UniProtKB-UniRule"/>
</dbReference>
<dbReference type="EMBL" id="CP062796">
    <property type="protein sequence ID" value="QUL98485.1"/>
    <property type="molecule type" value="Genomic_DNA"/>
</dbReference>
<dbReference type="InterPro" id="IPR036267">
    <property type="entry name" value="RuvA_C_sf"/>
</dbReference>
<accession>A0AAT9LBM6</accession>
<dbReference type="InterPro" id="IPR012340">
    <property type="entry name" value="NA-bd_OB-fold"/>
</dbReference>
<dbReference type="InterPro" id="IPR010994">
    <property type="entry name" value="RuvA_2-like"/>
</dbReference>
<comment type="function">
    <text evidence="6">The RuvA-RuvB-RuvC complex processes Holliday junction (HJ) DNA during genetic recombination and DNA repair, while the RuvA-RuvB complex plays an important role in the rescue of blocked DNA replication forks via replication fork reversal (RFR). RuvA specifically binds to HJ cruciform DNA, conferring on it an open structure. The RuvB hexamer acts as an ATP-dependent pump, pulling dsDNA into and through the RuvAB complex. HJ branch migration allows RuvC to scan DNA until it finds its consensus sequence, where it cleaves and resolves the cruciform DNA.</text>
</comment>
<dbReference type="KEGG" id="fcz:IMF26_10840"/>
<dbReference type="GO" id="GO:0006281">
    <property type="term" value="P:DNA repair"/>
    <property type="evidence" value="ECO:0007669"/>
    <property type="project" value="UniProtKB-UniRule"/>
</dbReference>
<evidence type="ECO:0000256" key="6">
    <source>
        <dbReference type="HAMAP-Rule" id="MF_00031"/>
    </source>
</evidence>
<evidence type="ECO:0000256" key="4">
    <source>
        <dbReference type="ARBA" id="ARBA00023172"/>
    </source>
</evidence>
<keyword evidence="1 6" id="KW-0963">Cytoplasm</keyword>
<dbReference type="SUPFAM" id="SSF46929">
    <property type="entry name" value="DNA helicase RuvA subunit, C-terminal domain"/>
    <property type="match status" value="1"/>
</dbReference>
<evidence type="ECO:0000256" key="2">
    <source>
        <dbReference type="ARBA" id="ARBA00022763"/>
    </source>
</evidence>
<dbReference type="InterPro" id="IPR013849">
    <property type="entry name" value="DNA_helicase_Holl-junc_RuvA_I"/>
</dbReference>
<dbReference type="Pfam" id="PF07499">
    <property type="entry name" value="RuvA_C"/>
    <property type="match status" value="1"/>
</dbReference>